<dbReference type="KEGG" id="tmc:LMI_2621"/>
<dbReference type="HOGENOM" id="CLU_645465_0_0_6"/>
<proteinExistence type="predicted"/>
<dbReference type="EMBL" id="FMVN01000005">
    <property type="protein sequence ID" value="SCY26281.1"/>
    <property type="molecule type" value="Genomic_DNA"/>
</dbReference>
<dbReference type="Proteomes" id="UP000182998">
    <property type="component" value="Unassembled WGS sequence"/>
</dbReference>
<feature type="transmembrane region" description="Helical" evidence="1">
    <location>
        <begin position="114"/>
        <end position="139"/>
    </location>
</feature>
<keyword evidence="1" id="KW-0472">Membrane</keyword>
<evidence type="ECO:0000313" key="4">
    <source>
        <dbReference type="Proteomes" id="UP000032414"/>
    </source>
</evidence>
<dbReference type="PATRIC" id="fig|451.8.peg.2639"/>
<protein>
    <submittedName>
        <fullName evidence="2">Uncharacterized protein</fullName>
    </submittedName>
</protein>
<evidence type="ECO:0000256" key="1">
    <source>
        <dbReference type="SAM" id="Phobius"/>
    </source>
</evidence>
<dbReference type="RefSeq" id="WP_045100044.1">
    <property type="nucleotide sequence ID" value="NZ_CP020614.1"/>
</dbReference>
<organism evidence="2 4">
    <name type="scientific">Legionella micdadei</name>
    <name type="common">Tatlockia micdadei</name>
    <dbReference type="NCBI Taxonomy" id="451"/>
    <lineage>
        <taxon>Bacteria</taxon>
        <taxon>Pseudomonadati</taxon>
        <taxon>Pseudomonadota</taxon>
        <taxon>Gammaproteobacteria</taxon>
        <taxon>Legionellales</taxon>
        <taxon>Legionellaceae</taxon>
        <taxon>Legionella</taxon>
    </lineage>
</organism>
<accession>A0A098GK47</accession>
<keyword evidence="5" id="KW-1185">Reference proteome</keyword>
<reference evidence="4" key="1">
    <citation type="submission" date="2014-09" db="EMBL/GenBank/DDBJ databases">
        <authorList>
            <person name="Gomez-Valero L."/>
        </authorList>
    </citation>
    <scope>NUCLEOTIDE SEQUENCE [LARGE SCALE GENOMIC DNA]</scope>
    <source>
        <strain evidence="4">ATCC33218</strain>
    </source>
</reference>
<dbReference type="OrthoDB" id="5654191at2"/>
<reference evidence="3 5" key="3">
    <citation type="submission" date="2016-10" db="EMBL/GenBank/DDBJ databases">
        <authorList>
            <person name="Varghese N."/>
            <person name="Submissions S."/>
        </authorList>
    </citation>
    <scope>NUCLEOTIDE SEQUENCE [LARGE SCALE GENOMIC DNA]</scope>
    <source>
        <strain evidence="3 5">ATCC 33218</strain>
    </source>
</reference>
<evidence type="ECO:0000313" key="5">
    <source>
        <dbReference type="Proteomes" id="UP000182998"/>
    </source>
</evidence>
<sequence>MYSLEPSEKLKAYTVLNTFLAACPQYLEHEGYRPPLVYRPIIEIRLVEDYRRHSHYCYCPTNDFIFYWFMLDALSYHHHHGPFVDVGGIGGHHHGHPNSGFSGGGGNDEKKAQLWAVLAIIALALIGIVLTTVALIFLFRAFADSMERLWHNEGIRQALVSMLSMAAFGAASGVLTFFFLTAPLTTLALAAGITNPVGLIVLSIICLSLIGAFAGNLLINAFQNYIIKIANPDALDPADPHRYTLDEEELREANLDPIKVNCAIATLRQQLGKQSVPNWFSRSREKQEILNTIRQLRRGELSEVDIEIDKQTFRFNLRPFPQPVVYVHQHPSMMPSAPSDGFGIIPPPVYGHPSERVPSTGYPQYPTFYAQPEQYTSPVQFPTPMASGYPPVQPGYPGVQPPYTPVEDPYAHHGYTHPNPMGQQF</sequence>
<dbReference type="AlphaFoldDB" id="A0A098GK47"/>
<feature type="transmembrane region" description="Helical" evidence="1">
    <location>
        <begin position="159"/>
        <end position="180"/>
    </location>
</feature>
<evidence type="ECO:0000313" key="2">
    <source>
        <dbReference type="EMBL" id="CEG61881.1"/>
    </source>
</evidence>
<gene>
    <name evidence="2" type="ORF">LMI_2621</name>
    <name evidence="3" type="ORF">SAMN02982997_01255</name>
</gene>
<feature type="transmembrane region" description="Helical" evidence="1">
    <location>
        <begin position="200"/>
        <end position="219"/>
    </location>
</feature>
<dbReference type="EMBL" id="LN614830">
    <property type="protein sequence ID" value="CEG61881.1"/>
    <property type="molecule type" value="Genomic_DNA"/>
</dbReference>
<dbReference type="Proteomes" id="UP000032414">
    <property type="component" value="Chromosome I"/>
</dbReference>
<keyword evidence="1" id="KW-0812">Transmembrane</keyword>
<name>A0A098GK47_LEGMI</name>
<reference evidence="2" key="2">
    <citation type="submission" date="2014-09" db="EMBL/GenBank/DDBJ databases">
        <authorList>
            <person name="GOMEZ-VALERO Laura"/>
        </authorList>
    </citation>
    <scope>NUCLEOTIDE SEQUENCE</scope>
    <source>
        <strain evidence="2">ATCC33218</strain>
    </source>
</reference>
<evidence type="ECO:0000313" key="3">
    <source>
        <dbReference type="EMBL" id="SCY26281.1"/>
    </source>
</evidence>
<keyword evidence="1" id="KW-1133">Transmembrane helix</keyword>